<sequence length="341" mass="38574">MFNSFKSLQFIEDKDACCSDSARLLKALKGNQGLPETMSLDEKEDLIERAHSALLLDWFATYRSFDGGKVLIGNDVACKVIGIGAIQIRMHDGIVRTLTDVRHVPELRKNLISLGTLDFNGYSYWAASKVMRIMKSALVVMKGLKQNSLYLLQGNTVTGAAIITSASSSDIDSEATKIWHICLGHMNEKGYGCAEQTRFLISRDMIFDESLILLKKEELIDIGKDHGVRERVELDVRASDSLPKISTDEEDGSHSTEEKEKPQEQRTTECQDSFSTCELEEEIFTCQPEGFVIHDKEDQVCLLKKSFYGLKKSPRQWYKQFNTFMAEKGYTRSAYDSSVYH</sequence>
<evidence type="ECO:0000259" key="3">
    <source>
        <dbReference type="Pfam" id="PF22936"/>
    </source>
</evidence>
<evidence type="ECO:0000259" key="2">
    <source>
        <dbReference type="Pfam" id="PF07727"/>
    </source>
</evidence>
<evidence type="ECO:0008006" key="6">
    <source>
        <dbReference type="Google" id="ProtNLM"/>
    </source>
</evidence>
<dbReference type="AlphaFoldDB" id="A0AA89AI37"/>
<dbReference type="Proteomes" id="UP001188597">
    <property type="component" value="Unassembled WGS sequence"/>
</dbReference>
<accession>A0AA89AI37</accession>
<proteinExistence type="predicted"/>
<dbReference type="InterPro" id="IPR013103">
    <property type="entry name" value="RVT_2"/>
</dbReference>
<organism evidence="4 5">
    <name type="scientific">Escallonia herrerae</name>
    <dbReference type="NCBI Taxonomy" id="1293975"/>
    <lineage>
        <taxon>Eukaryota</taxon>
        <taxon>Viridiplantae</taxon>
        <taxon>Streptophyta</taxon>
        <taxon>Embryophyta</taxon>
        <taxon>Tracheophyta</taxon>
        <taxon>Spermatophyta</taxon>
        <taxon>Magnoliopsida</taxon>
        <taxon>eudicotyledons</taxon>
        <taxon>Gunneridae</taxon>
        <taxon>Pentapetalae</taxon>
        <taxon>asterids</taxon>
        <taxon>campanulids</taxon>
        <taxon>Escalloniales</taxon>
        <taxon>Escalloniaceae</taxon>
        <taxon>Escallonia</taxon>
    </lineage>
</organism>
<protein>
    <recommendedName>
        <fullName evidence="6">Polyprotein</fullName>
    </recommendedName>
</protein>
<evidence type="ECO:0000313" key="4">
    <source>
        <dbReference type="EMBL" id="KAK3002925.1"/>
    </source>
</evidence>
<reference evidence="4" key="1">
    <citation type="submission" date="2022-12" db="EMBL/GenBank/DDBJ databases">
        <title>Draft genome assemblies for two species of Escallonia (Escalloniales).</title>
        <authorList>
            <person name="Chanderbali A."/>
            <person name="Dervinis C."/>
            <person name="Anghel I."/>
            <person name="Soltis D."/>
            <person name="Soltis P."/>
            <person name="Zapata F."/>
        </authorList>
    </citation>
    <scope>NUCLEOTIDE SEQUENCE</scope>
    <source>
        <strain evidence="4">UCBG64.0493</strain>
        <tissue evidence="4">Leaf</tissue>
    </source>
</reference>
<dbReference type="InterPro" id="IPR054722">
    <property type="entry name" value="PolX-like_BBD"/>
</dbReference>
<name>A0AA89AI37_9ASTE</name>
<feature type="domain" description="Retrovirus-related Pol polyprotein from transposon TNT 1-94-like beta-barrel" evidence="3">
    <location>
        <begin position="57"/>
        <end position="122"/>
    </location>
</feature>
<feature type="domain" description="Reverse transcriptase Ty1/copia-type" evidence="2">
    <location>
        <begin position="272"/>
        <end position="340"/>
    </location>
</feature>
<dbReference type="EMBL" id="JAVXUP010002504">
    <property type="protein sequence ID" value="KAK3002925.1"/>
    <property type="molecule type" value="Genomic_DNA"/>
</dbReference>
<feature type="compositionally biased region" description="Basic and acidic residues" evidence="1">
    <location>
        <begin position="252"/>
        <end position="269"/>
    </location>
</feature>
<comment type="caution">
    <text evidence="4">The sequence shown here is derived from an EMBL/GenBank/DDBJ whole genome shotgun (WGS) entry which is preliminary data.</text>
</comment>
<feature type="region of interest" description="Disordered" evidence="1">
    <location>
        <begin position="239"/>
        <end position="269"/>
    </location>
</feature>
<dbReference type="Pfam" id="PF07727">
    <property type="entry name" value="RVT_2"/>
    <property type="match status" value="1"/>
</dbReference>
<gene>
    <name evidence="4" type="ORF">RJ639_019029</name>
</gene>
<evidence type="ECO:0000313" key="5">
    <source>
        <dbReference type="Proteomes" id="UP001188597"/>
    </source>
</evidence>
<dbReference type="Pfam" id="PF22936">
    <property type="entry name" value="Pol_BBD"/>
    <property type="match status" value="1"/>
</dbReference>
<evidence type="ECO:0000256" key="1">
    <source>
        <dbReference type="SAM" id="MobiDB-lite"/>
    </source>
</evidence>
<keyword evidence="5" id="KW-1185">Reference proteome</keyword>